<dbReference type="InterPro" id="IPR035247">
    <property type="entry name" value="PRMT5_TIM"/>
</dbReference>
<dbReference type="Pfam" id="PF17285">
    <property type="entry name" value="PRMT5_TIM"/>
    <property type="match status" value="1"/>
</dbReference>
<dbReference type="Gene3D" id="3.20.20.150">
    <property type="entry name" value="Divalent-metal-dependent TIM barrel enzymes"/>
    <property type="match status" value="1"/>
</dbReference>
<keyword evidence="4" id="KW-1185">Reference proteome</keyword>
<reference evidence="3" key="4">
    <citation type="submission" date="2025-08" db="UniProtKB">
        <authorList>
            <consortium name="Ensembl"/>
        </authorList>
    </citation>
    <scope>IDENTIFICATION</scope>
</reference>
<reference evidence="4" key="1">
    <citation type="journal article" date="2006" name="Science">
        <title>Ancient noncoding elements conserved in the human genome.</title>
        <authorList>
            <person name="Venkatesh B."/>
            <person name="Kirkness E.F."/>
            <person name="Loh Y.H."/>
            <person name="Halpern A.L."/>
            <person name="Lee A.P."/>
            <person name="Johnson J."/>
            <person name="Dandona N."/>
            <person name="Viswanathan L.D."/>
            <person name="Tay A."/>
            <person name="Venter J.C."/>
            <person name="Strausberg R.L."/>
            <person name="Brenner S."/>
        </authorList>
    </citation>
    <scope>NUCLEOTIDE SEQUENCE [LARGE SCALE GENOMIC DNA]</scope>
</reference>
<evidence type="ECO:0000256" key="1">
    <source>
        <dbReference type="ARBA" id="ARBA00022691"/>
    </source>
</evidence>
<name>A0A4W3GFI4_CALMI</name>
<dbReference type="GO" id="GO:0005829">
    <property type="term" value="C:cytosol"/>
    <property type="evidence" value="ECO:0007669"/>
    <property type="project" value="TreeGrafter"/>
</dbReference>
<protein>
    <recommendedName>
        <fullName evidence="2">PRMT5 TIM barrel domain-containing protein</fullName>
    </recommendedName>
</protein>
<sequence>PWIQADAEDERVRRNSEAALIQELDFAAYLGVPAFLIPIRQHDNPNLARVLLNHLLTGHHSTMFWIRVPIMSWEDTRDDMIENEPLKRTEDLSCSVARVVRCAVYGAPFTSGGRPKALDSWVG</sequence>
<dbReference type="Proteomes" id="UP000314986">
    <property type="component" value="Unassembled WGS sequence"/>
</dbReference>
<dbReference type="InterPro" id="IPR025799">
    <property type="entry name" value="Arg_MeTrfase"/>
</dbReference>
<evidence type="ECO:0000259" key="2">
    <source>
        <dbReference type="Pfam" id="PF17285"/>
    </source>
</evidence>
<organism evidence="3 4">
    <name type="scientific">Callorhinchus milii</name>
    <name type="common">Ghost shark</name>
    <dbReference type="NCBI Taxonomy" id="7868"/>
    <lineage>
        <taxon>Eukaryota</taxon>
        <taxon>Metazoa</taxon>
        <taxon>Chordata</taxon>
        <taxon>Craniata</taxon>
        <taxon>Vertebrata</taxon>
        <taxon>Chondrichthyes</taxon>
        <taxon>Holocephali</taxon>
        <taxon>Chimaeriformes</taxon>
        <taxon>Callorhinchidae</taxon>
        <taxon>Callorhinchus</taxon>
    </lineage>
</organism>
<dbReference type="GO" id="GO:0016274">
    <property type="term" value="F:protein-arginine N-methyltransferase activity"/>
    <property type="evidence" value="ECO:0007669"/>
    <property type="project" value="InterPro"/>
</dbReference>
<feature type="domain" description="PRMT5 TIM barrel" evidence="2">
    <location>
        <begin position="1"/>
        <end position="85"/>
    </location>
</feature>
<reference evidence="3" key="5">
    <citation type="submission" date="2025-09" db="UniProtKB">
        <authorList>
            <consortium name="Ensembl"/>
        </authorList>
    </citation>
    <scope>IDENTIFICATION</scope>
</reference>
<evidence type="ECO:0000313" key="3">
    <source>
        <dbReference type="Ensembl" id="ENSCMIP00000001405.1"/>
    </source>
</evidence>
<proteinExistence type="predicted"/>
<accession>A0A4W3GFI4</accession>
<dbReference type="GO" id="GO:0005634">
    <property type="term" value="C:nucleus"/>
    <property type="evidence" value="ECO:0007669"/>
    <property type="project" value="TreeGrafter"/>
</dbReference>
<keyword evidence="1" id="KW-0949">S-adenosyl-L-methionine</keyword>
<dbReference type="PANTHER" id="PTHR10738">
    <property type="entry name" value="PROTEIN ARGININE N-METHYLTRANSFERASE 5"/>
    <property type="match status" value="1"/>
</dbReference>
<dbReference type="GO" id="GO:0006355">
    <property type="term" value="P:regulation of DNA-templated transcription"/>
    <property type="evidence" value="ECO:0007669"/>
    <property type="project" value="TreeGrafter"/>
</dbReference>
<reference evidence="4" key="3">
    <citation type="journal article" date="2014" name="Nature">
        <title>Elephant shark genome provides unique insights into gnathostome evolution.</title>
        <authorList>
            <consortium name="International Elephant Shark Genome Sequencing Consortium"/>
            <person name="Venkatesh B."/>
            <person name="Lee A.P."/>
            <person name="Ravi V."/>
            <person name="Maurya A.K."/>
            <person name="Lian M.M."/>
            <person name="Swann J.B."/>
            <person name="Ohta Y."/>
            <person name="Flajnik M.F."/>
            <person name="Sutoh Y."/>
            <person name="Kasahara M."/>
            <person name="Hoon S."/>
            <person name="Gangu V."/>
            <person name="Roy S.W."/>
            <person name="Irimia M."/>
            <person name="Korzh V."/>
            <person name="Kondrychyn I."/>
            <person name="Lim Z.W."/>
            <person name="Tay B.H."/>
            <person name="Tohari S."/>
            <person name="Kong K.W."/>
            <person name="Ho S."/>
            <person name="Lorente-Galdos B."/>
            <person name="Quilez J."/>
            <person name="Marques-Bonet T."/>
            <person name="Raney B.J."/>
            <person name="Ingham P.W."/>
            <person name="Tay A."/>
            <person name="Hillier L.W."/>
            <person name="Minx P."/>
            <person name="Boehm T."/>
            <person name="Wilson R.K."/>
            <person name="Brenner S."/>
            <person name="Warren W.C."/>
        </authorList>
    </citation>
    <scope>NUCLEOTIDE SEQUENCE [LARGE SCALE GENOMIC DNA]</scope>
</reference>
<dbReference type="Ensembl" id="ENSCMIT00000001469.1">
    <property type="protein sequence ID" value="ENSCMIP00000001405.1"/>
    <property type="gene ID" value="ENSCMIG00000000903.1"/>
</dbReference>
<dbReference type="AlphaFoldDB" id="A0A4W3GFI4"/>
<dbReference type="PANTHER" id="PTHR10738:SF0">
    <property type="entry name" value="PROTEIN ARGININE N-METHYLTRANSFERASE 5"/>
    <property type="match status" value="1"/>
</dbReference>
<evidence type="ECO:0000313" key="4">
    <source>
        <dbReference type="Proteomes" id="UP000314986"/>
    </source>
</evidence>
<reference evidence="4" key="2">
    <citation type="journal article" date="2007" name="PLoS Biol.">
        <title>Survey sequencing and comparative analysis of the elephant shark (Callorhinchus milii) genome.</title>
        <authorList>
            <person name="Venkatesh B."/>
            <person name="Kirkness E.F."/>
            <person name="Loh Y.H."/>
            <person name="Halpern A.L."/>
            <person name="Lee A.P."/>
            <person name="Johnson J."/>
            <person name="Dandona N."/>
            <person name="Viswanathan L.D."/>
            <person name="Tay A."/>
            <person name="Venter J.C."/>
            <person name="Strausberg R.L."/>
            <person name="Brenner S."/>
        </authorList>
    </citation>
    <scope>NUCLEOTIDE SEQUENCE [LARGE SCALE GENOMIC DNA]</scope>
</reference>